<protein>
    <submittedName>
        <fullName evidence="2">Uncharacterized protein</fullName>
    </submittedName>
</protein>
<name>A0A7J3Z640_9CREN</name>
<organism evidence="2">
    <name type="scientific">Ignisphaera aggregans</name>
    <dbReference type="NCBI Taxonomy" id="334771"/>
    <lineage>
        <taxon>Archaea</taxon>
        <taxon>Thermoproteota</taxon>
        <taxon>Thermoprotei</taxon>
        <taxon>Desulfurococcales</taxon>
        <taxon>Desulfurococcaceae</taxon>
        <taxon>Ignisphaera</taxon>
    </lineage>
</organism>
<sequence>MKCLSTRVSDHDILIAQRAVEMFVNEAKNLSTVDGYLIKLTTLVLRLEDVWRDKFRSRRAFEKILMCDEVRDSLRPLTHHADIVEYLISTNPRYKPLATYADPLLAVLRELKPSEKALEVTRPATFYIEHAEAEHQKPQTQASAHMQIPVKMWKRRRGRGKQLAIGIAVALLIALLIALYILSNWVVSVFVFTCFTYVL</sequence>
<evidence type="ECO:0000313" key="2">
    <source>
        <dbReference type="EMBL" id="HHQ50132.1"/>
    </source>
</evidence>
<keyword evidence="1" id="KW-0812">Transmembrane</keyword>
<evidence type="ECO:0000256" key="1">
    <source>
        <dbReference type="SAM" id="Phobius"/>
    </source>
</evidence>
<proteinExistence type="predicted"/>
<keyword evidence="1" id="KW-0472">Membrane</keyword>
<dbReference type="EMBL" id="DRYQ01000028">
    <property type="protein sequence ID" value="HHQ50132.1"/>
    <property type="molecule type" value="Genomic_DNA"/>
</dbReference>
<accession>A0A7J3Z640</accession>
<gene>
    <name evidence="2" type="ORF">ENM66_02125</name>
</gene>
<feature type="transmembrane region" description="Helical" evidence="1">
    <location>
        <begin position="163"/>
        <end position="182"/>
    </location>
</feature>
<dbReference type="AlphaFoldDB" id="A0A7J3Z640"/>
<keyword evidence="1" id="KW-1133">Transmembrane helix</keyword>
<comment type="caution">
    <text evidence="2">The sequence shown here is derived from an EMBL/GenBank/DDBJ whole genome shotgun (WGS) entry which is preliminary data.</text>
</comment>
<reference evidence="2" key="1">
    <citation type="journal article" date="2020" name="mSystems">
        <title>Genome- and Community-Level Interaction Insights into Carbon Utilization and Element Cycling Functions of Hydrothermarchaeota in Hydrothermal Sediment.</title>
        <authorList>
            <person name="Zhou Z."/>
            <person name="Liu Y."/>
            <person name="Xu W."/>
            <person name="Pan J."/>
            <person name="Luo Z.H."/>
            <person name="Li M."/>
        </authorList>
    </citation>
    <scope>NUCLEOTIDE SEQUENCE [LARGE SCALE GENOMIC DNA]</scope>
    <source>
        <strain evidence="2">SpSt-1105</strain>
    </source>
</reference>